<evidence type="ECO:0000313" key="1">
    <source>
        <dbReference type="EMBL" id="TKV95455.1"/>
    </source>
</evidence>
<organism evidence="1 2">
    <name type="scientific">Setaria viridis</name>
    <name type="common">Green bristlegrass</name>
    <name type="synonym">Setaria italica subsp. viridis</name>
    <dbReference type="NCBI Taxonomy" id="4556"/>
    <lineage>
        <taxon>Eukaryota</taxon>
        <taxon>Viridiplantae</taxon>
        <taxon>Streptophyta</taxon>
        <taxon>Embryophyta</taxon>
        <taxon>Tracheophyta</taxon>
        <taxon>Spermatophyta</taxon>
        <taxon>Magnoliopsida</taxon>
        <taxon>Liliopsida</taxon>
        <taxon>Poales</taxon>
        <taxon>Poaceae</taxon>
        <taxon>PACMAD clade</taxon>
        <taxon>Panicoideae</taxon>
        <taxon>Panicodae</taxon>
        <taxon>Paniceae</taxon>
        <taxon>Cenchrinae</taxon>
        <taxon>Setaria</taxon>
    </lineage>
</organism>
<dbReference type="EMBL" id="CM016560">
    <property type="protein sequence ID" value="TKV95455.1"/>
    <property type="molecule type" value="Genomic_DNA"/>
</dbReference>
<reference evidence="1" key="1">
    <citation type="submission" date="2019-03" db="EMBL/GenBank/DDBJ databases">
        <title>WGS assembly of Setaria viridis.</title>
        <authorList>
            <person name="Huang P."/>
            <person name="Jenkins J."/>
            <person name="Grimwood J."/>
            <person name="Barry K."/>
            <person name="Healey A."/>
            <person name="Mamidi S."/>
            <person name="Sreedasyam A."/>
            <person name="Shu S."/>
            <person name="Feldman M."/>
            <person name="Wu J."/>
            <person name="Yu Y."/>
            <person name="Chen C."/>
            <person name="Johnson J."/>
            <person name="Rokhsar D."/>
            <person name="Baxter I."/>
            <person name="Schmutz J."/>
            <person name="Brutnell T."/>
            <person name="Kellogg E."/>
        </authorList>
    </citation>
    <scope>NUCLEOTIDE SEQUENCE [LARGE SCALE GENOMIC DNA]</scope>
</reference>
<dbReference type="Proteomes" id="UP000298652">
    <property type="component" value="Chromosome 9"/>
</dbReference>
<evidence type="ECO:0000313" key="2">
    <source>
        <dbReference type="Proteomes" id="UP000298652"/>
    </source>
</evidence>
<keyword evidence="2" id="KW-1185">Reference proteome</keyword>
<name>A0A4V6D1P0_SETVI</name>
<sequence length="108" mass="11927">MLGSHRNFNLLLPHISRNLASTSKDVSFSDESYKANIASEAPSFWCGFSFAGMGKPWAQLVNFSNFCHGSFFTWPFSLHCGEIQFCCLELKEGTSSLFSVCLILIGGC</sequence>
<gene>
    <name evidence="1" type="ORF">SEVIR_9G364100v2</name>
</gene>
<protein>
    <submittedName>
        <fullName evidence="1">Uncharacterized protein</fullName>
    </submittedName>
</protein>
<dbReference type="Gramene" id="TKV95455">
    <property type="protein sequence ID" value="TKV95455"/>
    <property type="gene ID" value="SEVIR_9G364100v2"/>
</dbReference>
<dbReference type="AlphaFoldDB" id="A0A4V6D1P0"/>
<proteinExistence type="predicted"/>
<accession>A0A4V6D1P0</accession>